<sequence length="165" mass="19390">MKKTLAILFFLIRILVLGQETKIAEIDKQSKLIDTDTTLVTSNFDLTNASRLKIWHKEKQIFKIVQEKNVDYGEIKSQIYLLKNKPIKIKETENTYFFLTDSIAKIKGYSIDIEENFKAVSYIIHWNKKQRELIVSGQPNEEKNISYKWSKYLAIIKKAETLINE</sequence>
<comment type="caution">
    <text evidence="1">The sequence shown here is derived from an EMBL/GenBank/DDBJ whole genome shotgun (WGS) entry which is preliminary data.</text>
</comment>
<dbReference type="EMBL" id="JBHULM010000007">
    <property type="protein sequence ID" value="MFD2541578.1"/>
    <property type="molecule type" value="Genomic_DNA"/>
</dbReference>
<name>A0ABW5K0J1_9FLAO</name>
<dbReference type="RefSeq" id="WP_379901434.1">
    <property type="nucleotide sequence ID" value="NZ_JBHULM010000007.1"/>
</dbReference>
<protein>
    <recommendedName>
        <fullName evidence="3">DUF4468 domain-containing protein</fullName>
    </recommendedName>
</protein>
<reference evidence="2" key="1">
    <citation type="journal article" date="2019" name="Int. J. Syst. Evol. Microbiol.">
        <title>The Global Catalogue of Microorganisms (GCM) 10K type strain sequencing project: providing services to taxonomists for standard genome sequencing and annotation.</title>
        <authorList>
            <consortium name="The Broad Institute Genomics Platform"/>
            <consortium name="The Broad Institute Genome Sequencing Center for Infectious Disease"/>
            <person name="Wu L."/>
            <person name="Ma J."/>
        </authorList>
    </citation>
    <scope>NUCLEOTIDE SEQUENCE [LARGE SCALE GENOMIC DNA]</scope>
    <source>
        <strain evidence="2">KCTC 42808</strain>
    </source>
</reference>
<gene>
    <name evidence="1" type="ORF">ACFSSB_04540</name>
</gene>
<organism evidence="1 2">
    <name type="scientific">Lacinutrix gracilariae</name>
    <dbReference type="NCBI Taxonomy" id="1747198"/>
    <lineage>
        <taxon>Bacteria</taxon>
        <taxon>Pseudomonadati</taxon>
        <taxon>Bacteroidota</taxon>
        <taxon>Flavobacteriia</taxon>
        <taxon>Flavobacteriales</taxon>
        <taxon>Flavobacteriaceae</taxon>
        <taxon>Lacinutrix</taxon>
    </lineage>
</organism>
<keyword evidence="2" id="KW-1185">Reference proteome</keyword>
<evidence type="ECO:0000313" key="1">
    <source>
        <dbReference type="EMBL" id="MFD2541578.1"/>
    </source>
</evidence>
<evidence type="ECO:0000313" key="2">
    <source>
        <dbReference type="Proteomes" id="UP001597467"/>
    </source>
</evidence>
<dbReference type="Proteomes" id="UP001597467">
    <property type="component" value="Unassembled WGS sequence"/>
</dbReference>
<accession>A0ABW5K0J1</accession>
<evidence type="ECO:0008006" key="3">
    <source>
        <dbReference type="Google" id="ProtNLM"/>
    </source>
</evidence>
<proteinExistence type="predicted"/>